<accession>A0A059CGF7</accession>
<organism evidence="1">
    <name type="scientific">Eucalyptus grandis</name>
    <name type="common">Flooded gum</name>
    <dbReference type="NCBI Taxonomy" id="71139"/>
    <lineage>
        <taxon>Eukaryota</taxon>
        <taxon>Viridiplantae</taxon>
        <taxon>Streptophyta</taxon>
        <taxon>Embryophyta</taxon>
        <taxon>Tracheophyta</taxon>
        <taxon>Spermatophyta</taxon>
        <taxon>Magnoliopsida</taxon>
        <taxon>eudicotyledons</taxon>
        <taxon>Gunneridae</taxon>
        <taxon>Pentapetalae</taxon>
        <taxon>rosids</taxon>
        <taxon>malvids</taxon>
        <taxon>Myrtales</taxon>
        <taxon>Myrtaceae</taxon>
        <taxon>Myrtoideae</taxon>
        <taxon>Eucalypteae</taxon>
        <taxon>Eucalyptus</taxon>
    </lineage>
</organism>
<reference evidence="1" key="1">
    <citation type="submission" date="2013-07" db="EMBL/GenBank/DDBJ databases">
        <title>The genome of Eucalyptus grandis.</title>
        <authorList>
            <person name="Schmutz J."/>
            <person name="Hayes R."/>
            <person name="Myburg A."/>
            <person name="Tuskan G."/>
            <person name="Grattapaglia D."/>
            <person name="Rokhsar D.S."/>
        </authorList>
    </citation>
    <scope>NUCLEOTIDE SEQUENCE</scope>
    <source>
        <tissue evidence="1">Leaf extractions</tissue>
    </source>
</reference>
<dbReference type="Gramene" id="KCW77442">
    <property type="protein sequence ID" value="KCW77442"/>
    <property type="gene ID" value="EUGRSUZ_D01782"/>
</dbReference>
<proteinExistence type="predicted"/>
<name>A0A059CGF7_EUCGR</name>
<gene>
    <name evidence="1" type="ORF">EUGRSUZ_D01782</name>
</gene>
<protein>
    <submittedName>
        <fullName evidence="1">Uncharacterized protein</fullName>
    </submittedName>
</protein>
<dbReference type="EMBL" id="KK198756">
    <property type="protein sequence ID" value="KCW77442.1"/>
    <property type="molecule type" value="Genomic_DNA"/>
</dbReference>
<dbReference type="InParanoid" id="A0A059CGF7"/>
<sequence>MTTARRSLLLDDNAIFTHHSSELFCIPLSIIMQLGSDLLQCSLVTTTTGTIITWRSPWTRERHSCGRIVKDESSSR</sequence>
<dbReference type="AlphaFoldDB" id="A0A059CGF7"/>
<evidence type="ECO:0000313" key="1">
    <source>
        <dbReference type="EMBL" id="KCW77442.1"/>
    </source>
</evidence>